<reference evidence="1" key="1">
    <citation type="journal article" date="2009" name="Chromosoma">
        <title>Rye B chromosomes are weakly transcribed and might alter the transcriptional activity of A chromosome sequences.</title>
        <authorList>
            <person name="Carchilan M."/>
            <person name="Kumke K."/>
            <person name="Mikolajewski S."/>
            <person name="Houben A."/>
        </authorList>
    </citation>
    <scope>NUCLEOTIDE SEQUENCE</scope>
</reference>
<feature type="non-terminal residue" evidence="1">
    <location>
        <position position="1"/>
    </location>
</feature>
<evidence type="ECO:0000313" key="1">
    <source>
        <dbReference type="EMBL" id="ACN88789.1"/>
    </source>
</evidence>
<name>C0M0U9_SECCE</name>
<dbReference type="EMBL" id="FJ796228">
    <property type="protein sequence ID" value="ACN88789.1"/>
    <property type="molecule type" value="mRNA"/>
</dbReference>
<sequence>TAYMQELVQFFTRESDEDRGCLLVTFRCSVVVSTRIRSCPVALCCFGIFLLVLHP</sequence>
<dbReference type="AlphaFoldDB" id="C0M0U9"/>
<organism evidence="1">
    <name type="scientific">Secale cereale</name>
    <name type="common">Rye</name>
    <dbReference type="NCBI Taxonomy" id="4550"/>
    <lineage>
        <taxon>Eukaryota</taxon>
        <taxon>Viridiplantae</taxon>
        <taxon>Streptophyta</taxon>
        <taxon>Embryophyta</taxon>
        <taxon>Tracheophyta</taxon>
        <taxon>Spermatophyta</taxon>
        <taxon>Magnoliopsida</taxon>
        <taxon>Liliopsida</taxon>
        <taxon>Poales</taxon>
        <taxon>Poaceae</taxon>
        <taxon>BOP clade</taxon>
        <taxon>Pooideae</taxon>
        <taxon>Triticodae</taxon>
        <taxon>Triticeae</taxon>
        <taxon>Hordeinae</taxon>
        <taxon>Secale</taxon>
    </lineage>
</organism>
<proteinExistence type="evidence at transcript level"/>
<accession>C0M0U9</accession>
<protein>
    <submittedName>
        <fullName evidence="1">Transposase</fullName>
    </submittedName>
</protein>